<dbReference type="AlphaFoldDB" id="A0A6C0FBX3"/>
<accession>A0A6C0FBX3</accession>
<proteinExistence type="predicted"/>
<evidence type="ECO:0000313" key="1">
    <source>
        <dbReference type="EMBL" id="QHT38049.1"/>
    </source>
</evidence>
<organism evidence="1">
    <name type="scientific">viral metagenome</name>
    <dbReference type="NCBI Taxonomy" id="1070528"/>
    <lineage>
        <taxon>unclassified sequences</taxon>
        <taxon>metagenomes</taxon>
        <taxon>organismal metagenomes</taxon>
    </lineage>
</organism>
<sequence length="232" mass="28045">MKPILVTAFLYNKEHYQNINFYKQYGVQLLEIKQNKVVFMDKSLIDIFLPYENEYTKILPTTETDMYLYPYLNTLDHKIEGNINKDSNFFFSVMCNKTEWLRQAIKLQLYEGEQYIWIDFGIFKIFNQDIQLSNLQNCYNKVRIGHIWDLQLIYSVDIKRKIAWYFAGGLFGGNKNKLIEFADIMKETTLNFIKENNYLVWEVNLWYILYKDHKELFEPYPCDHNNSMVNNY</sequence>
<name>A0A6C0FBX3_9ZZZZ</name>
<protein>
    <submittedName>
        <fullName evidence="1">Uncharacterized protein</fullName>
    </submittedName>
</protein>
<reference evidence="1" key="1">
    <citation type="journal article" date="2020" name="Nature">
        <title>Giant virus diversity and host interactions through global metagenomics.</title>
        <authorList>
            <person name="Schulz F."/>
            <person name="Roux S."/>
            <person name="Paez-Espino D."/>
            <person name="Jungbluth S."/>
            <person name="Walsh D.A."/>
            <person name="Denef V.J."/>
            <person name="McMahon K.D."/>
            <person name="Konstantinidis K.T."/>
            <person name="Eloe-Fadrosh E.A."/>
            <person name="Kyrpides N.C."/>
            <person name="Woyke T."/>
        </authorList>
    </citation>
    <scope>NUCLEOTIDE SEQUENCE</scope>
    <source>
        <strain evidence="1">GVMAG-S-ERX556049-19</strain>
    </source>
</reference>
<dbReference type="EMBL" id="MN738824">
    <property type="protein sequence ID" value="QHT38049.1"/>
    <property type="molecule type" value="Genomic_DNA"/>
</dbReference>